<reference evidence="1 3" key="1">
    <citation type="submission" date="2023-12" db="EMBL/GenBank/DDBJ databases">
        <title>Gut-associated functions are favored during microbiome assembly across C. elegans life.</title>
        <authorList>
            <person name="Zimmermann J."/>
        </authorList>
    </citation>
    <scope>NUCLEOTIDE SEQUENCE [LARGE SCALE GENOMIC DNA]</scope>
    <source>
        <strain evidence="1 3">JUb134</strain>
    </source>
</reference>
<dbReference type="PANTHER" id="PTHR35175:SF2">
    <property type="entry name" value="DUF1289 DOMAIN-CONTAINING PROTEIN"/>
    <property type="match status" value="1"/>
</dbReference>
<organism evidence="1 3">
    <name type="scientific">Sphingomonas molluscorum</name>
    <dbReference type="NCBI Taxonomy" id="418184"/>
    <lineage>
        <taxon>Bacteria</taxon>
        <taxon>Pseudomonadati</taxon>
        <taxon>Pseudomonadota</taxon>
        <taxon>Alphaproteobacteria</taxon>
        <taxon>Sphingomonadales</taxon>
        <taxon>Sphingomonadaceae</taxon>
        <taxon>Sphingomonas</taxon>
    </lineage>
</organism>
<dbReference type="EMBL" id="JBBGZA010000001">
    <property type="protein sequence ID" value="MEJ5092972.1"/>
    <property type="molecule type" value="Genomic_DNA"/>
</dbReference>
<accession>A0ABU8Q242</accession>
<proteinExistence type="predicted"/>
<evidence type="ECO:0000313" key="3">
    <source>
        <dbReference type="Proteomes" id="UP001380365"/>
    </source>
</evidence>
<evidence type="ECO:0000313" key="1">
    <source>
        <dbReference type="EMBL" id="MEJ5092972.1"/>
    </source>
</evidence>
<protein>
    <submittedName>
        <fullName evidence="1">DUF1289 domain-containing protein</fullName>
    </submittedName>
</protein>
<dbReference type="Pfam" id="PF06945">
    <property type="entry name" value="DUF1289"/>
    <property type="match status" value="1"/>
</dbReference>
<dbReference type="EMBL" id="JBBGZA010000001">
    <property type="protein sequence ID" value="MEJ5096080.1"/>
    <property type="molecule type" value="Genomic_DNA"/>
</dbReference>
<dbReference type="PANTHER" id="PTHR35175">
    <property type="entry name" value="DUF1289 DOMAIN-CONTAINING PROTEIN"/>
    <property type="match status" value="1"/>
</dbReference>
<dbReference type="Proteomes" id="UP001380365">
    <property type="component" value="Unassembled WGS sequence"/>
</dbReference>
<name>A0ABU8Q242_9SPHN</name>
<dbReference type="RefSeq" id="WP_204991276.1">
    <property type="nucleotide sequence ID" value="NZ_JBBGZA010000001.1"/>
</dbReference>
<dbReference type="InterPro" id="IPR010710">
    <property type="entry name" value="DUF1289"/>
</dbReference>
<comment type="caution">
    <text evidence="1">The sequence shown here is derived from an EMBL/GenBank/DDBJ whole genome shotgun (WGS) entry which is preliminary data.</text>
</comment>
<evidence type="ECO:0000313" key="2">
    <source>
        <dbReference type="EMBL" id="MEJ5096080.1"/>
    </source>
</evidence>
<sequence length="74" mass="7968">MDDFIDYVAPVAVESPCVLVCTLDLESGWCFGCGRTREEIANWTAMSAEERSTVLAALPARCGTLEQRIAASIG</sequence>
<keyword evidence="3" id="KW-1185">Reference proteome</keyword>
<gene>
    <name evidence="1" type="ORF">WH159_00165</name>
    <name evidence="2" type="ORF">WH159_16250</name>
</gene>